<proteinExistence type="predicted"/>
<accession>A0ACC7NY96</accession>
<evidence type="ECO:0000313" key="1">
    <source>
        <dbReference type="EMBL" id="MFM9328334.1"/>
    </source>
</evidence>
<protein>
    <submittedName>
        <fullName evidence="1">Molybdopterin-binding protein</fullName>
    </submittedName>
</protein>
<dbReference type="Proteomes" id="UP001631969">
    <property type="component" value="Unassembled WGS sequence"/>
</dbReference>
<evidence type="ECO:0000313" key="2">
    <source>
        <dbReference type="Proteomes" id="UP001631969"/>
    </source>
</evidence>
<comment type="caution">
    <text evidence="1">The sequence shown here is derived from an EMBL/GenBank/DDBJ whole genome shotgun (WGS) entry which is preliminary data.</text>
</comment>
<organism evidence="1 2">
    <name type="scientific">Paenibacillus mesotrionivorans</name>
    <dbReference type="NCBI Taxonomy" id="3160968"/>
    <lineage>
        <taxon>Bacteria</taxon>
        <taxon>Bacillati</taxon>
        <taxon>Bacillota</taxon>
        <taxon>Bacilli</taxon>
        <taxon>Bacillales</taxon>
        <taxon>Paenibacillaceae</taxon>
        <taxon>Paenibacillus</taxon>
    </lineage>
</organism>
<name>A0ACC7NY96_9BACL</name>
<dbReference type="EMBL" id="JBJURJ010000005">
    <property type="protein sequence ID" value="MFM9328334.1"/>
    <property type="molecule type" value="Genomic_DNA"/>
</dbReference>
<reference evidence="1" key="1">
    <citation type="submission" date="2024-12" db="EMBL/GenBank/DDBJ databases">
        <authorList>
            <person name="Wu N."/>
        </authorList>
    </citation>
    <scope>NUCLEOTIDE SEQUENCE</scope>
    <source>
        <strain evidence="1">P15</strain>
    </source>
</reference>
<keyword evidence="2" id="KW-1185">Reference proteome</keyword>
<sequence>MKISARNQLPGTVVEISEGQVNAKVVVDIGGGHTITSIISVESLKELELTVGSAVTTVIKSSSVMLMA</sequence>
<gene>
    <name evidence="1" type="ORF">ACI1P1_08560</name>
</gene>